<evidence type="ECO:0000256" key="4">
    <source>
        <dbReference type="ARBA" id="ARBA00023098"/>
    </source>
</evidence>
<evidence type="ECO:0000256" key="3">
    <source>
        <dbReference type="ARBA" id="ARBA00022801"/>
    </source>
</evidence>
<dbReference type="InParanoid" id="A0A3Q7NKB3"/>
<feature type="transmembrane region" description="Helical" evidence="5">
    <location>
        <begin position="158"/>
        <end position="179"/>
    </location>
</feature>
<dbReference type="GO" id="GO:0005737">
    <property type="term" value="C:cytoplasm"/>
    <property type="evidence" value="ECO:0007669"/>
    <property type="project" value="TreeGrafter"/>
</dbReference>
<dbReference type="GO" id="GO:0008970">
    <property type="term" value="F:phospholipase A1 activity"/>
    <property type="evidence" value="ECO:0007669"/>
    <property type="project" value="TreeGrafter"/>
</dbReference>
<evidence type="ECO:0000256" key="5">
    <source>
        <dbReference type="SAM" id="Phobius"/>
    </source>
</evidence>
<proteinExistence type="inferred from homology"/>
<evidence type="ECO:0000313" key="8">
    <source>
        <dbReference type="RefSeq" id="XP_025721494.1"/>
    </source>
</evidence>
<dbReference type="InterPro" id="IPR007053">
    <property type="entry name" value="LRAT_dom"/>
</dbReference>
<keyword evidence="3" id="KW-0378">Hydrolase</keyword>
<dbReference type="Gene3D" id="3.90.1720.10">
    <property type="entry name" value="endopeptidase domain like (from Nostoc punctiforme)"/>
    <property type="match status" value="1"/>
</dbReference>
<dbReference type="PANTHER" id="PTHR13943:SF36">
    <property type="entry name" value="PHOSPHOLIPASE A AND ACYLTRANSFERASE 4"/>
    <property type="match status" value="1"/>
</dbReference>
<dbReference type="InterPro" id="IPR051496">
    <property type="entry name" value="H-rev107_PLA/AT"/>
</dbReference>
<keyword evidence="5" id="KW-1133">Transmembrane helix</keyword>
<reference key="1">
    <citation type="submission" date="2019-01" db="UniProtKB">
        <authorList>
            <consortium name="RefSeq"/>
        </authorList>
    </citation>
    <scope>IDENTIFICATION</scope>
</reference>
<organism evidence="7 8">
    <name type="scientific">Callorhinus ursinus</name>
    <name type="common">Northern fur seal</name>
    <dbReference type="NCBI Taxonomy" id="34884"/>
    <lineage>
        <taxon>Eukaryota</taxon>
        <taxon>Metazoa</taxon>
        <taxon>Chordata</taxon>
        <taxon>Craniata</taxon>
        <taxon>Vertebrata</taxon>
        <taxon>Euteleostomi</taxon>
        <taxon>Mammalia</taxon>
        <taxon>Eutheria</taxon>
        <taxon>Laurasiatheria</taxon>
        <taxon>Carnivora</taxon>
        <taxon>Caniformia</taxon>
        <taxon>Pinnipedia</taxon>
        <taxon>Otariidae</taxon>
        <taxon>Callorhinus</taxon>
    </lineage>
</organism>
<keyword evidence="4" id="KW-0443">Lipid metabolism</keyword>
<keyword evidence="2" id="KW-0808">Transferase</keyword>
<keyword evidence="7" id="KW-1185">Reference proteome</keyword>
<evidence type="ECO:0000256" key="1">
    <source>
        <dbReference type="ARBA" id="ARBA00007824"/>
    </source>
</evidence>
<protein>
    <submittedName>
        <fullName evidence="8">HRAS-like suppressor 3 isoform X2</fullName>
    </submittedName>
</protein>
<evidence type="ECO:0000259" key="6">
    <source>
        <dbReference type="PROSITE" id="PS51934"/>
    </source>
</evidence>
<evidence type="ECO:0000256" key="2">
    <source>
        <dbReference type="ARBA" id="ARBA00022679"/>
    </source>
</evidence>
<feature type="domain" description="LRAT" evidence="6">
    <location>
        <begin position="38"/>
        <end position="154"/>
    </location>
</feature>
<dbReference type="Pfam" id="PF04970">
    <property type="entry name" value="LRAT"/>
    <property type="match status" value="1"/>
</dbReference>
<reference evidence="8" key="2">
    <citation type="submission" date="2025-08" db="UniProtKB">
        <authorList>
            <consortium name="RefSeq"/>
        </authorList>
    </citation>
    <scope>IDENTIFICATION</scope>
    <source>
        <tissue evidence="8">Blood</tissue>
    </source>
</reference>
<keyword evidence="5" id="KW-0472">Membrane</keyword>
<dbReference type="Proteomes" id="UP000286641">
    <property type="component" value="Unplaced"/>
</dbReference>
<dbReference type="PANTHER" id="PTHR13943">
    <property type="entry name" value="HRAS-LIKE SUPPRESSOR - RELATED"/>
    <property type="match status" value="1"/>
</dbReference>
<evidence type="ECO:0000313" key="7">
    <source>
        <dbReference type="Proteomes" id="UP000286641"/>
    </source>
</evidence>
<accession>A0A3Q7NKB3</accession>
<dbReference type="AlphaFoldDB" id="A0A3Q7NKB3"/>
<dbReference type="GO" id="GO:0070292">
    <property type="term" value="P:N-acylphosphatidylethanolamine metabolic process"/>
    <property type="evidence" value="ECO:0007669"/>
    <property type="project" value="TreeGrafter"/>
</dbReference>
<dbReference type="RefSeq" id="XP_025721494.1">
    <property type="nucleotide sequence ID" value="XM_025865709.1"/>
</dbReference>
<dbReference type="GO" id="GO:0016410">
    <property type="term" value="F:N-acyltransferase activity"/>
    <property type="evidence" value="ECO:0007669"/>
    <property type="project" value="TreeGrafter"/>
</dbReference>
<dbReference type="GO" id="GO:0004623">
    <property type="term" value="F:phospholipase A2 activity"/>
    <property type="evidence" value="ECO:0007669"/>
    <property type="project" value="TreeGrafter"/>
</dbReference>
<name>A0A3Q7NKB3_CALUR</name>
<dbReference type="PROSITE" id="PS51934">
    <property type="entry name" value="LRAT"/>
    <property type="match status" value="1"/>
</dbReference>
<comment type="similarity">
    <text evidence="1">Belongs to the H-rev107 family.</text>
</comment>
<sequence length="187" mass="20846">MCLSPSLGQEFSAGSALSSSLLGIFTALFFEEPQPGDLIQIFRIGYEHWAIYVGDGYVIHLTSPGEFPWASSSSVFCALSNRGVVKRELLRDVVAGCRYKVNNLLDNKYRPQPVNQIIYCAKQKVGQEMKYSLLHGNCEHFVTSLRYGKPESRQVRDAIVVTHIGVAGLAAMSLIGVMFSRNRRQQQ</sequence>
<keyword evidence="5" id="KW-0812">Transmembrane</keyword>
<gene>
    <name evidence="8" type="primary">LOC112818589</name>
</gene>